<organism evidence="1">
    <name type="scientific">marine sediment metagenome</name>
    <dbReference type="NCBI Taxonomy" id="412755"/>
    <lineage>
        <taxon>unclassified sequences</taxon>
        <taxon>metagenomes</taxon>
        <taxon>ecological metagenomes</taxon>
    </lineage>
</organism>
<gene>
    <name evidence="1" type="ORF">S01H1_74496</name>
</gene>
<dbReference type="InterPro" id="IPR036615">
    <property type="entry name" value="Mur_ligase_C_dom_sf"/>
</dbReference>
<name>X0X2D1_9ZZZZ</name>
<accession>X0X2D1</accession>
<dbReference type="EMBL" id="BARS01049847">
    <property type="protein sequence ID" value="GAG37374.1"/>
    <property type="molecule type" value="Genomic_DNA"/>
</dbReference>
<dbReference type="GO" id="GO:0016881">
    <property type="term" value="F:acid-amino acid ligase activity"/>
    <property type="evidence" value="ECO:0007669"/>
    <property type="project" value="InterPro"/>
</dbReference>
<feature type="non-terminal residue" evidence="1">
    <location>
        <position position="1"/>
    </location>
</feature>
<comment type="caution">
    <text evidence="1">The sequence shown here is derived from an EMBL/GenBank/DDBJ whole genome shotgun (WGS) entry which is preliminary data.</text>
</comment>
<dbReference type="AlphaFoldDB" id="X0X2D1"/>
<proteinExistence type="predicted"/>
<reference evidence="1" key="1">
    <citation type="journal article" date="2014" name="Front. Microbiol.">
        <title>High frequency of phylogenetically diverse reductive dehalogenase-homologous genes in deep subseafloor sedimentary metagenomes.</title>
        <authorList>
            <person name="Kawai M."/>
            <person name="Futagami T."/>
            <person name="Toyoda A."/>
            <person name="Takaki Y."/>
            <person name="Nishi S."/>
            <person name="Hori S."/>
            <person name="Arai W."/>
            <person name="Tsubouchi T."/>
            <person name="Morono Y."/>
            <person name="Uchiyama I."/>
            <person name="Ito T."/>
            <person name="Fujiyama A."/>
            <person name="Inagaki F."/>
            <person name="Takami H."/>
        </authorList>
    </citation>
    <scope>NUCLEOTIDE SEQUENCE</scope>
    <source>
        <strain evidence="1">Expedition CK06-06</strain>
    </source>
</reference>
<dbReference type="SUPFAM" id="SSF53244">
    <property type="entry name" value="MurD-like peptide ligases, peptide-binding domain"/>
    <property type="match status" value="1"/>
</dbReference>
<protein>
    <submittedName>
        <fullName evidence="1">Uncharacterized protein</fullName>
    </submittedName>
</protein>
<evidence type="ECO:0000313" key="1">
    <source>
        <dbReference type="EMBL" id="GAG37374.1"/>
    </source>
</evidence>
<dbReference type="Gene3D" id="3.90.190.20">
    <property type="entry name" value="Mur ligase, C-terminal domain"/>
    <property type="match status" value="1"/>
</dbReference>
<sequence>LLNTLDNLFPTQPRTLLLGILRDKMISQILQLLGSSRNMQHLIVFPAPSPRACPLETLTAQATSCFPEVQSADTAEKAVDLALTIASRQEVIAALGSLYNVGPIRHRYQEHKAINI</sequence>